<dbReference type="PANTHER" id="PTHR21646">
    <property type="entry name" value="UBIQUITIN CARBOXYL-TERMINAL HYDROLASE"/>
    <property type="match status" value="1"/>
</dbReference>
<dbReference type="InterPro" id="IPR018200">
    <property type="entry name" value="USP_CS"/>
</dbReference>
<dbReference type="Gene3D" id="3.90.70.10">
    <property type="entry name" value="Cysteine proteinases"/>
    <property type="match status" value="1"/>
</dbReference>
<evidence type="ECO:0000256" key="4">
    <source>
        <dbReference type="SAM" id="MobiDB-lite"/>
    </source>
</evidence>
<evidence type="ECO:0000256" key="2">
    <source>
        <dbReference type="ARBA" id="ARBA00012759"/>
    </source>
</evidence>
<dbReference type="GO" id="GO:0016579">
    <property type="term" value="P:protein deubiquitination"/>
    <property type="evidence" value="ECO:0007669"/>
    <property type="project" value="InterPro"/>
</dbReference>
<feature type="region of interest" description="Disordered" evidence="4">
    <location>
        <begin position="54"/>
        <end position="141"/>
    </location>
</feature>
<feature type="domain" description="USP" evidence="5">
    <location>
        <begin position="1"/>
        <end position="338"/>
    </location>
</feature>
<proteinExistence type="predicted"/>
<dbReference type="Pfam" id="PF00443">
    <property type="entry name" value="UCH"/>
    <property type="match status" value="1"/>
</dbReference>
<feature type="compositionally biased region" description="Pro residues" evidence="4">
    <location>
        <begin position="95"/>
        <end position="109"/>
    </location>
</feature>
<sequence>MTGGGGGGGAVGGRDGLGGRCWGTPACGHGVCLVAVGALSPGCPGWGAGLGRGEGVSGGASSWLCPSPGDEEEEAPGEGPASQAEEGSSGGSGGPPTPSPPQATPPPTANRPKRKCRRRRPLFTVRPVNANGTSERPALPGEAQPYIAIDWDSDMKKRYYDEEEAEGYVKHECMGHVQRRQPVKLRECVELFTTVETLEEENPWYCPTCKRHQLATKKLDLWALPEVLIIHLKRFSYTRLAREKLDTLVEFPIRDLDFSDFIIKPRADVAPAPHKYDLIAVSNHYGSLRDGHYAAISGAGQLWNGHAQQLTGSVKKRTTHWAAWSQIESPVTPLLSSQ</sequence>
<keyword evidence="7" id="KW-1185">Reference proteome</keyword>
<keyword evidence="3" id="KW-0378">Hydrolase</keyword>
<dbReference type="InterPro" id="IPR038765">
    <property type="entry name" value="Papain-like_cys_pep_sf"/>
</dbReference>
<dbReference type="PROSITE" id="PS50235">
    <property type="entry name" value="USP_3"/>
    <property type="match status" value="1"/>
</dbReference>
<evidence type="ECO:0000259" key="5">
    <source>
        <dbReference type="PROSITE" id="PS50235"/>
    </source>
</evidence>
<dbReference type="Ensembl" id="ENSTMTT00000025574.1">
    <property type="protein sequence ID" value="ENSTMTP00000024700.1"/>
    <property type="gene ID" value="ENSTMTG00000017981.1"/>
</dbReference>
<dbReference type="InterPro" id="IPR028889">
    <property type="entry name" value="USP"/>
</dbReference>
<accession>A0A674JTL7</accession>
<comment type="catalytic activity">
    <reaction evidence="1">
        <text>Thiol-dependent hydrolysis of ester, thioester, amide, peptide and isopeptide bonds formed by the C-terminal Gly of ubiquitin (a 76-residue protein attached to proteins as an intracellular targeting signal).</text>
        <dbReference type="EC" id="3.4.19.12"/>
    </reaction>
</comment>
<organism evidence="6 7">
    <name type="scientific">Terrapene triunguis</name>
    <name type="common">Three-toed box turtle</name>
    <dbReference type="NCBI Taxonomy" id="2587831"/>
    <lineage>
        <taxon>Eukaryota</taxon>
        <taxon>Metazoa</taxon>
        <taxon>Chordata</taxon>
        <taxon>Craniata</taxon>
        <taxon>Vertebrata</taxon>
        <taxon>Euteleostomi</taxon>
        <taxon>Archelosauria</taxon>
        <taxon>Testudinata</taxon>
        <taxon>Testudines</taxon>
        <taxon>Cryptodira</taxon>
        <taxon>Durocryptodira</taxon>
        <taxon>Testudinoidea</taxon>
        <taxon>Emydidae</taxon>
        <taxon>Terrapene</taxon>
    </lineage>
</organism>
<reference evidence="6" key="1">
    <citation type="submission" date="2025-08" db="UniProtKB">
        <authorList>
            <consortium name="Ensembl"/>
        </authorList>
    </citation>
    <scope>IDENTIFICATION</scope>
</reference>
<evidence type="ECO:0000313" key="7">
    <source>
        <dbReference type="Proteomes" id="UP000472274"/>
    </source>
</evidence>
<dbReference type="EC" id="3.4.19.12" evidence="2"/>
<dbReference type="InParanoid" id="A0A674JTL7"/>
<dbReference type="PANTHER" id="PTHR21646:SF29">
    <property type="entry name" value="UBIQUITIN CARBOXYL-TERMINAL HYDROLASE 11"/>
    <property type="match status" value="1"/>
</dbReference>
<dbReference type="GO" id="GO:0004843">
    <property type="term" value="F:cysteine-type deubiquitinase activity"/>
    <property type="evidence" value="ECO:0007669"/>
    <property type="project" value="UniProtKB-EC"/>
</dbReference>
<dbReference type="InterPro" id="IPR001394">
    <property type="entry name" value="Peptidase_C19_UCH"/>
</dbReference>
<evidence type="ECO:0000256" key="1">
    <source>
        <dbReference type="ARBA" id="ARBA00000707"/>
    </source>
</evidence>
<protein>
    <recommendedName>
        <fullName evidence="2">ubiquitinyl hydrolase 1</fullName>
        <ecNumber evidence="2">3.4.19.12</ecNumber>
    </recommendedName>
</protein>
<feature type="compositionally biased region" description="Basic residues" evidence="4">
    <location>
        <begin position="111"/>
        <end position="121"/>
    </location>
</feature>
<dbReference type="GO" id="GO:0005634">
    <property type="term" value="C:nucleus"/>
    <property type="evidence" value="ECO:0007669"/>
    <property type="project" value="TreeGrafter"/>
</dbReference>
<dbReference type="InterPro" id="IPR050185">
    <property type="entry name" value="Ub_carboxyl-term_hydrolase"/>
</dbReference>
<dbReference type="Proteomes" id="UP000472274">
    <property type="component" value="Unplaced"/>
</dbReference>
<dbReference type="AlphaFoldDB" id="A0A674JTL7"/>
<feature type="compositionally biased region" description="Low complexity" evidence="4">
    <location>
        <begin position="77"/>
        <end position="87"/>
    </location>
</feature>
<reference evidence="6" key="2">
    <citation type="submission" date="2025-09" db="UniProtKB">
        <authorList>
            <consortium name="Ensembl"/>
        </authorList>
    </citation>
    <scope>IDENTIFICATION</scope>
</reference>
<dbReference type="GeneTree" id="ENSGT00940000160485"/>
<name>A0A674JTL7_9SAUR</name>
<evidence type="ECO:0000313" key="6">
    <source>
        <dbReference type="Ensembl" id="ENSTMTP00000024700.1"/>
    </source>
</evidence>
<dbReference type="PROSITE" id="PS00973">
    <property type="entry name" value="USP_2"/>
    <property type="match status" value="1"/>
</dbReference>
<dbReference type="SUPFAM" id="SSF54001">
    <property type="entry name" value="Cysteine proteinases"/>
    <property type="match status" value="1"/>
</dbReference>
<evidence type="ECO:0000256" key="3">
    <source>
        <dbReference type="ARBA" id="ARBA00022801"/>
    </source>
</evidence>